<keyword evidence="2" id="KW-0808">Transferase</keyword>
<dbReference type="GO" id="GO:0042158">
    <property type="term" value="P:lipoprotein biosynthetic process"/>
    <property type="evidence" value="ECO:0007669"/>
    <property type="project" value="InterPro"/>
</dbReference>
<feature type="transmembrane region" description="Helical" evidence="1">
    <location>
        <begin position="114"/>
        <end position="135"/>
    </location>
</feature>
<keyword evidence="3" id="KW-1185">Reference proteome</keyword>
<dbReference type="GO" id="GO:0005886">
    <property type="term" value="C:plasma membrane"/>
    <property type="evidence" value="ECO:0007669"/>
    <property type="project" value="InterPro"/>
</dbReference>
<feature type="transmembrane region" description="Helical" evidence="1">
    <location>
        <begin position="81"/>
        <end position="102"/>
    </location>
</feature>
<protein>
    <submittedName>
        <fullName evidence="2">Prolipoprotein diacylglyceryl transferase</fullName>
    </submittedName>
</protein>
<keyword evidence="1" id="KW-0472">Membrane</keyword>
<reference evidence="2 3" key="1">
    <citation type="journal article" date="2017" name="Genome Announc.">
        <title>Complete Genome Sequences of Two Acetylene-Fermenting Pelobacter acetylenicus Strains.</title>
        <authorList>
            <person name="Sutton J.M."/>
            <person name="Baesman S.M."/>
            <person name="Fierst J.L."/>
            <person name="Poret-Peterson A.T."/>
            <person name="Oremland R.S."/>
            <person name="Dunlap D.S."/>
            <person name="Akob D.M."/>
        </authorList>
    </citation>
    <scope>NUCLEOTIDE SEQUENCE [LARGE SCALE GENOMIC DNA]</scope>
    <source>
        <strain evidence="2 3">SFB93</strain>
    </source>
</reference>
<evidence type="ECO:0000313" key="2">
    <source>
        <dbReference type="EMBL" id="APG28676.1"/>
    </source>
</evidence>
<keyword evidence="1" id="KW-1133">Transmembrane helix</keyword>
<feature type="transmembrane region" description="Helical" evidence="1">
    <location>
        <begin position="273"/>
        <end position="294"/>
    </location>
</feature>
<evidence type="ECO:0000256" key="1">
    <source>
        <dbReference type="SAM" id="Phobius"/>
    </source>
</evidence>
<dbReference type="OrthoDB" id="5386948at2"/>
<evidence type="ECO:0000313" key="3">
    <source>
        <dbReference type="Proteomes" id="UP000182517"/>
    </source>
</evidence>
<organism evidence="2 3">
    <name type="scientific">Syntrophotalea acetylenivorans</name>
    <dbReference type="NCBI Taxonomy" id="1842532"/>
    <lineage>
        <taxon>Bacteria</taxon>
        <taxon>Pseudomonadati</taxon>
        <taxon>Thermodesulfobacteriota</taxon>
        <taxon>Desulfuromonadia</taxon>
        <taxon>Desulfuromonadales</taxon>
        <taxon>Syntrophotaleaceae</taxon>
        <taxon>Syntrophotalea</taxon>
    </lineage>
</organism>
<keyword evidence="1" id="KW-0812">Transmembrane</keyword>
<dbReference type="EMBL" id="CP015519">
    <property type="protein sequence ID" value="APG28676.1"/>
    <property type="molecule type" value="Genomic_DNA"/>
</dbReference>
<accession>A0A1L3GRU9</accession>
<proteinExistence type="predicted"/>
<feature type="transmembrane region" description="Helical" evidence="1">
    <location>
        <begin position="51"/>
        <end position="74"/>
    </location>
</feature>
<feature type="transmembrane region" description="Helical" evidence="1">
    <location>
        <begin position="314"/>
        <end position="332"/>
    </location>
</feature>
<dbReference type="GO" id="GO:0008961">
    <property type="term" value="F:phosphatidylglycerol-prolipoprotein diacylglyceryl transferase activity"/>
    <property type="evidence" value="ECO:0007669"/>
    <property type="project" value="InterPro"/>
</dbReference>
<dbReference type="KEGG" id="pef:A7E78_13040"/>
<feature type="transmembrane region" description="Helical" evidence="1">
    <location>
        <begin position="142"/>
        <end position="160"/>
    </location>
</feature>
<dbReference type="STRING" id="1842532.A7E78_13040"/>
<sequence length="350" mass="38013">MANHLFLLNLAVLSAVTLNWGFRRLPGRQWQICATVPSYEGTTGSWQGTNLTWYGIITASANLVALLVVFCLLGSVGVPRVAMLMVAGALLVCALPAARWIAWLVEGKQHTFTVGGAVFVGFVTLPWIVVVHNFFAGDFVTGRLSVLAVLAAVSIGYAFGEGLGRLACISYGCCYGKPLQDCGPLVRRVFKRCHFVFRGETKKIAYASGLDGESVVPIQAVTALLYCTTGLLAAALYLHGLFAAAFLVAALVTQAWRVVSEMWRADYRGGRRLSAYQVMGLLLLPYTLLLVWLFPSSLPGVPDMSAGFQSLWHPAVVLALQVGWLTMFLFLGRSQVTGAQLSFYVHQDRI</sequence>
<dbReference type="RefSeq" id="WP_072284702.1">
    <property type="nucleotide sequence ID" value="NZ_CP015519.1"/>
</dbReference>
<dbReference type="Proteomes" id="UP000182517">
    <property type="component" value="Chromosome"/>
</dbReference>
<keyword evidence="2" id="KW-0449">Lipoprotein</keyword>
<gene>
    <name evidence="2" type="ORF">A7E78_13040</name>
</gene>
<dbReference type="AlphaFoldDB" id="A0A1L3GRU9"/>
<name>A0A1L3GRU9_9BACT</name>
<feature type="transmembrane region" description="Helical" evidence="1">
    <location>
        <begin position="223"/>
        <end position="252"/>
    </location>
</feature>